<evidence type="ECO:0000256" key="1">
    <source>
        <dbReference type="ARBA" id="ARBA00006484"/>
    </source>
</evidence>
<reference evidence="5 6" key="1">
    <citation type="journal article" date="2023" name="G3 (Bethesda)">
        <title>A chromosome-level genome assembly of Zasmidium syzygii isolated from banana leaves.</title>
        <authorList>
            <person name="van Westerhoven A.C."/>
            <person name="Mehrabi R."/>
            <person name="Talebi R."/>
            <person name="Steentjes M.B.F."/>
            <person name="Corcolon B."/>
            <person name="Chong P.A."/>
            <person name="Kema G.H.J."/>
            <person name="Seidl M.F."/>
        </authorList>
    </citation>
    <scope>NUCLEOTIDE SEQUENCE [LARGE SCALE GENOMIC DNA]</scope>
    <source>
        <strain evidence="5 6">P124</strain>
    </source>
</reference>
<keyword evidence="2" id="KW-0521">NADP</keyword>
<dbReference type="InterPro" id="IPR020904">
    <property type="entry name" value="Sc_DH/Rdtase_CS"/>
</dbReference>
<evidence type="ECO:0000313" key="6">
    <source>
        <dbReference type="Proteomes" id="UP001305779"/>
    </source>
</evidence>
<evidence type="ECO:0000256" key="2">
    <source>
        <dbReference type="ARBA" id="ARBA00022857"/>
    </source>
</evidence>
<organism evidence="5 6">
    <name type="scientific">Zasmidium cellare</name>
    <name type="common">Wine cellar mold</name>
    <name type="synonym">Racodium cellare</name>
    <dbReference type="NCBI Taxonomy" id="395010"/>
    <lineage>
        <taxon>Eukaryota</taxon>
        <taxon>Fungi</taxon>
        <taxon>Dikarya</taxon>
        <taxon>Ascomycota</taxon>
        <taxon>Pezizomycotina</taxon>
        <taxon>Dothideomycetes</taxon>
        <taxon>Dothideomycetidae</taxon>
        <taxon>Mycosphaerellales</taxon>
        <taxon>Mycosphaerellaceae</taxon>
        <taxon>Zasmidium</taxon>
    </lineage>
</organism>
<keyword evidence="3" id="KW-0560">Oxidoreductase</keyword>
<evidence type="ECO:0008006" key="7">
    <source>
        <dbReference type="Google" id="ProtNLM"/>
    </source>
</evidence>
<dbReference type="PANTHER" id="PTHR44229">
    <property type="entry name" value="15-HYDROXYPROSTAGLANDIN DEHYDROGENASE [NAD(+)]"/>
    <property type="match status" value="1"/>
</dbReference>
<gene>
    <name evidence="5" type="ORF">PRZ48_001404</name>
</gene>
<proteinExistence type="inferred from homology"/>
<dbReference type="InterPro" id="IPR002347">
    <property type="entry name" value="SDR_fam"/>
</dbReference>
<sequence>MAPPIALITGASSGIGLALTKHLLEKKWNVVIADVQPPKEELENSLFIPTDISSWDQQASTFKQAYEWNSRLDFVALNAGIDDRDDIFHSISKDPAKPPTRPNMRTIDVNLTGTYYGIKLAAHYLSLPSSKPTPGGKIIVTASAAGIYPLPVIPQYAASKHGLVGMVRSMASVARPHNITINAICPALVPTSLPPPGLLDHFSPDQLTPMATLIRAFTELADLDNVDKPDWVEDGKNGEVVECNIENLIYHPAPARPNGSRHLSAEGMRAWAETYVGRNRGFVEEGGGSNSS</sequence>
<dbReference type="EMBL" id="JAXOVC010000001">
    <property type="protein sequence ID" value="KAK4507669.1"/>
    <property type="molecule type" value="Genomic_DNA"/>
</dbReference>
<dbReference type="PRINTS" id="PR00080">
    <property type="entry name" value="SDRFAMILY"/>
</dbReference>
<dbReference type="InterPro" id="IPR036291">
    <property type="entry name" value="NAD(P)-bd_dom_sf"/>
</dbReference>
<evidence type="ECO:0000256" key="3">
    <source>
        <dbReference type="ARBA" id="ARBA00023002"/>
    </source>
</evidence>
<keyword evidence="6" id="KW-1185">Reference proteome</keyword>
<dbReference type="PROSITE" id="PS00061">
    <property type="entry name" value="ADH_SHORT"/>
    <property type="match status" value="1"/>
</dbReference>
<evidence type="ECO:0000313" key="5">
    <source>
        <dbReference type="EMBL" id="KAK4507669.1"/>
    </source>
</evidence>
<dbReference type="SUPFAM" id="SSF51735">
    <property type="entry name" value="NAD(P)-binding Rossmann-fold domains"/>
    <property type="match status" value="1"/>
</dbReference>
<dbReference type="PANTHER" id="PTHR44229:SF4">
    <property type="entry name" value="15-HYDROXYPROSTAGLANDIN DEHYDROGENASE [NAD(+)]"/>
    <property type="match status" value="1"/>
</dbReference>
<dbReference type="Pfam" id="PF00106">
    <property type="entry name" value="adh_short"/>
    <property type="match status" value="1"/>
</dbReference>
<dbReference type="PRINTS" id="PR00081">
    <property type="entry name" value="GDHRDH"/>
</dbReference>
<comment type="similarity">
    <text evidence="1 4">Belongs to the short-chain dehydrogenases/reductases (SDR) family.</text>
</comment>
<comment type="caution">
    <text evidence="5">The sequence shown here is derived from an EMBL/GenBank/DDBJ whole genome shotgun (WGS) entry which is preliminary data.</text>
</comment>
<name>A0ABR0F158_ZASCE</name>
<protein>
    <recommendedName>
        <fullName evidence="7">15-hydroxyprostaglandin dehydrogenase</fullName>
    </recommendedName>
</protein>
<dbReference type="Proteomes" id="UP001305779">
    <property type="component" value="Unassembled WGS sequence"/>
</dbReference>
<accession>A0ABR0F158</accession>
<dbReference type="Gene3D" id="3.40.50.720">
    <property type="entry name" value="NAD(P)-binding Rossmann-like Domain"/>
    <property type="match status" value="1"/>
</dbReference>
<evidence type="ECO:0000256" key="4">
    <source>
        <dbReference type="RuleBase" id="RU000363"/>
    </source>
</evidence>